<proteinExistence type="predicted"/>
<dbReference type="InterPro" id="IPR035985">
    <property type="entry name" value="Ubiquitin-activating_enz"/>
</dbReference>
<dbReference type="Proteomes" id="UP000005709">
    <property type="component" value="Unassembled WGS sequence"/>
</dbReference>
<dbReference type="EMBL" id="ACYG01000024">
    <property type="protein sequence ID" value="EEV17748.1"/>
    <property type="molecule type" value="Genomic_DNA"/>
</dbReference>
<dbReference type="PANTHER" id="PTHR43267:SF3">
    <property type="entry name" value="THIF PROTEIN"/>
    <property type="match status" value="1"/>
</dbReference>
<comment type="caution">
    <text evidence="3">The sequence shown here is derived from an EMBL/GenBank/DDBJ whole genome shotgun (WGS) entry which is preliminary data.</text>
</comment>
<reference evidence="3 4" key="1">
    <citation type="submission" date="2009-07" db="EMBL/GenBank/DDBJ databases">
        <authorList>
            <person name="Madupu R."/>
            <person name="Sebastian Y."/>
            <person name="Durkin A.S."/>
            <person name="Torralba M."/>
            <person name="Methe B."/>
            <person name="Sutton G.G."/>
            <person name="Strausberg R.L."/>
            <person name="Nelson K.E."/>
        </authorList>
    </citation>
    <scope>NUCLEOTIDE SEQUENCE [LARGE SCALE GENOMIC DNA]</scope>
    <source>
        <strain evidence="3 4">RM3268</strain>
    </source>
</reference>
<dbReference type="InterPro" id="IPR012729">
    <property type="entry name" value="ThiF_fam2"/>
</dbReference>
<dbReference type="AlphaFoldDB" id="C8PHY4"/>
<feature type="domain" description="THIF-type NAD/FAD binding fold" evidence="1">
    <location>
        <begin position="66"/>
        <end position="262"/>
    </location>
</feature>
<dbReference type="Pfam" id="PF14453">
    <property type="entry name" value="ThiS-like"/>
    <property type="match status" value="1"/>
</dbReference>
<dbReference type="Gene3D" id="3.40.50.720">
    <property type="entry name" value="NAD(P)-binding Rossmann-like Domain"/>
    <property type="match status" value="1"/>
</dbReference>
<dbReference type="eggNOG" id="COG0476">
    <property type="taxonomic scope" value="Bacteria"/>
</dbReference>
<accession>C8PHY4</accession>
<evidence type="ECO:0000313" key="3">
    <source>
        <dbReference type="EMBL" id="EEV17748.1"/>
    </source>
</evidence>
<dbReference type="SUPFAM" id="SSF69572">
    <property type="entry name" value="Activating enzymes of the ubiquitin-like proteins"/>
    <property type="match status" value="1"/>
</dbReference>
<dbReference type="RefSeq" id="WP_005871352.1">
    <property type="nucleotide sequence ID" value="NZ_ACYG01000024.1"/>
</dbReference>
<protein>
    <submittedName>
        <fullName evidence="3">Thiamine biosynthesis protein ThiF</fullName>
    </submittedName>
</protein>
<organism evidence="3 4">
    <name type="scientific">Campylobacter gracilis RM3268</name>
    <dbReference type="NCBI Taxonomy" id="553220"/>
    <lineage>
        <taxon>Bacteria</taxon>
        <taxon>Pseudomonadati</taxon>
        <taxon>Campylobacterota</taxon>
        <taxon>Epsilonproteobacteria</taxon>
        <taxon>Campylobacterales</taxon>
        <taxon>Campylobacteraceae</taxon>
        <taxon>Campylobacter</taxon>
    </lineage>
</organism>
<keyword evidence="4" id="KW-1185">Reference proteome</keyword>
<dbReference type="STRING" id="824.CGRAC_1781"/>
<dbReference type="InterPro" id="IPR000594">
    <property type="entry name" value="ThiF_NAD_FAD-bd"/>
</dbReference>
<dbReference type="PANTHER" id="PTHR43267">
    <property type="entry name" value="TRNA THREONYLCARBAMOYLADENOSINE DEHYDRATASE"/>
    <property type="match status" value="1"/>
</dbReference>
<dbReference type="GO" id="GO:0061503">
    <property type="term" value="F:tRNA threonylcarbamoyladenosine dehydratase"/>
    <property type="evidence" value="ECO:0007669"/>
    <property type="project" value="TreeGrafter"/>
</dbReference>
<dbReference type="Pfam" id="PF00899">
    <property type="entry name" value="ThiF"/>
    <property type="match status" value="1"/>
</dbReference>
<dbReference type="GO" id="GO:0061504">
    <property type="term" value="P:cyclic threonylcarbamoyladenosine biosynthetic process"/>
    <property type="evidence" value="ECO:0007669"/>
    <property type="project" value="TreeGrafter"/>
</dbReference>
<dbReference type="InterPro" id="IPR032726">
    <property type="entry name" value="ThiS-like_dom"/>
</dbReference>
<dbReference type="InterPro" id="IPR045886">
    <property type="entry name" value="ThiF/MoeB/HesA"/>
</dbReference>
<sequence>MQIKLNGKAYETGASDLEGLKREVKFSGEIAVINGYASTQNCELKAGDELFLLARGAELSSQELRELMLARNAPAVNEALQGSRVAICGLGGLGSNVAILLARAGVGELFLIDFDVVEPTNLNRQQYEIGDLYKPKTAALREKIARINPFVRVRTLNERLTAQNVAEILKNERIICECFDDAAAKAMIFGAFGGTDRFLICASGMAGSGDANEIRTTRLGKNVFVCGDRKSAAAQGVGLLAPRVAICAAHQANIALRLILGEEG</sequence>
<dbReference type="GO" id="GO:0008641">
    <property type="term" value="F:ubiquitin-like modifier activating enzyme activity"/>
    <property type="evidence" value="ECO:0007669"/>
    <property type="project" value="InterPro"/>
</dbReference>
<dbReference type="OrthoDB" id="9804286at2"/>
<feature type="domain" description="ThiS-like ubiquitin" evidence="2">
    <location>
        <begin position="1"/>
        <end position="56"/>
    </location>
</feature>
<gene>
    <name evidence="3" type="primary">thiF</name>
    <name evidence="3" type="ORF">CAMGR0001_0580</name>
</gene>
<evidence type="ECO:0000259" key="1">
    <source>
        <dbReference type="Pfam" id="PF00899"/>
    </source>
</evidence>
<dbReference type="NCBIfam" id="NF006395">
    <property type="entry name" value="PRK08644.1"/>
    <property type="match status" value="1"/>
</dbReference>
<dbReference type="NCBIfam" id="TIGR02354">
    <property type="entry name" value="thiF_fam2"/>
    <property type="match status" value="1"/>
</dbReference>
<name>C8PHY4_9BACT</name>
<evidence type="ECO:0000313" key="4">
    <source>
        <dbReference type="Proteomes" id="UP000005709"/>
    </source>
</evidence>
<evidence type="ECO:0000259" key="2">
    <source>
        <dbReference type="Pfam" id="PF14453"/>
    </source>
</evidence>